<dbReference type="SUPFAM" id="SSF51182">
    <property type="entry name" value="RmlC-like cupins"/>
    <property type="match status" value="1"/>
</dbReference>
<organism evidence="3 4">
    <name type="scientific">Spirochaeta isovalerica</name>
    <dbReference type="NCBI Taxonomy" id="150"/>
    <lineage>
        <taxon>Bacteria</taxon>
        <taxon>Pseudomonadati</taxon>
        <taxon>Spirochaetota</taxon>
        <taxon>Spirochaetia</taxon>
        <taxon>Spirochaetales</taxon>
        <taxon>Spirochaetaceae</taxon>
        <taxon>Spirochaeta</taxon>
    </lineage>
</organism>
<keyword evidence="1" id="KW-0479">Metal-binding</keyword>
<evidence type="ECO:0000313" key="3">
    <source>
        <dbReference type="EMBL" id="MBB6481782.1"/>
    </source>
</evidence>
<dbReference type="Gene3D" id="2.60.120.10">
    <property type="entry name" value="Jelly Rolls"/>
    <property type="match status" value="1"/>
</dbReference>
<dbReference type="GO" id="GO:0051213">
    <property type="term" value="F:dioxygenase activity"/>
    <property type="evidence" value="ECO:0007669"/>
    <property type="project" value="UniProtKB-KW"/>
</dbReference>
<sequence>MPILKNKDMKKIELNMEGIKNAVKQTAISPAQGWDGHVMRIFTLGKEGYTPKHEHSWPHINYIIKGEGTLFIDGEERPVEAGDTAFVPGGEMHQFRNTGNEDFSFICIVPEEGDK</sequence>
<proteinExistence type="predicted"/>
<dbReference type="RefSeq" id="WP_184748020.1">
    <property type="nucleotide sequence ID" value="NZ_JACHGJ010000008.1"/>
</dbReference>
<protein>
    <submittedName>
        <fullName evidence="3">Quercetin dioxygenase-like cupin family protein</fullName>
    </submittedName>
</protein>
<dbReference type="AlphaFoldDB" id="A0A841RHK4"/>
<comment type="caution">
    <text evidence="3">The sequence shown here is derived from an EMBL/GenBank/DDBJ whole genome shotgun (WGS) entry which is preliminary data.</text>
</comment>
<feature type="domain" description="Cupin type-2" evidence="2">
    <location>
        <begin position="41"/>
        <end position="109"/>
    </location>
</feature>
<dbReference type="InterPro" id="IPR051610">
    <property type="entry name" value="GPI/OXD"/>
</dbReference>
<keyword evidence="4" id="KW-1185">Reference proteome</keyword>
<keyword evidence="3" id="KW-0560">Oxidoreductase</keyword>
<dbReference type="InterPro" id="IPR014710">
    <property type="entry name" value="RmlC-like_jellyroll"/>
</dbReference>
<dbReference type="EMBL" id="JACHGJ010000008">
    <property type="protein sequence ID" value="MBB6481782.1"/>
    <property type="molecule type" value="Genomic_DNA"/>
</dbReference>
<evidence type="ECO:0000259" key="2">
    <source>
        <dbReference type="Pfam" id="PF07883"/>
    </source>
</evidence>
<dbReference type="GO" id="GO:0046872">
    <property type="term" value="F:metal ion binding"/>
    <property type="evidence" value="ECO:0007669"/>
    <property type="project" value="UniProtKB-KW"/>
</dbReference>
<name>A0A841RHK4_9SPIO</name>
<evidence type="ECO:0000256" key="1">
    <source>
        <dbReference type="ARBA" id="ARBA00022723"/>
    </source>
</evidence>
<dbReference type="Pfam" id="PF07883">
    <property type="entry name" value="Cupin_2"/>
    <property type="match status" value="1"/>
</dbReference>
<dbReference type="Proteomes" id="UP000587760">
    <property type="component" value="Unassembled WGS sequence"/>
</dbReference>
<dbReference type="PANTHER" id="PTHR35848">
    <property type="entry name" value="OXALATE-BINDING PROTEIN"/>
    <property type="match status" value="1"/>
</dbReference>
<evidence type="ECO:0000313" key="4">
    <source>
        <dbReference type="Proteomes" id="UP000587760"/>
    </source>
</evidence>
<gene>
    <name evidence="3" type="ORF">HNR50_003463</name>
</gene>
<dbReference type="InterPro" id="IPR013096">
    <property type="entry name" value="Cupin_2"/>
</dbReference>
<reference evidence="3 4" key="1">
    <citation type="submission" date="2020-08" db="EMBL/GenBank/DDBJ databases">
        <title>Genomic Encyclopedia of Type Strains, Phase IV (KMG-IV): sequencing the most valuable type-strain genomes for metagenomic binning, comparative biology and taxonomic classification.</title>
        <authorList>
            <person name="Goeker M."/>
        </authorList>
    </citation>
    <scope>NUCLEOTIDE SEQUENCE [LARGE SCALE GENOMIC DNA]</scope>
    <source>
        <strain evidence="3 4">DSM 2461</strain>
    </source>
</reference>
<dbReference type="InterPro" id="IPR011051">
    <property type="entry name" value="RmlC_Cupin_sf"/>
</dbReference>
<accession>A0A841RHK4</accession>
<dbReference type="CDD" id="cd02222">
    <property type="entry name" value="cupin_TM1459-like"/>
    <property type="match status" value="1"/>
</dbReference>
<dbReference type="PANTHER" id="PTHR35848:SF6">
    <property type="entry name" value="CUPIN TYPE-2 DOMAIN-CONTAINING PROTEIN"/>
    <property type="match status" value="1"/>
</dbReference>
<keyword evidence="3" id="KW-0223">Dioxygenase</keyword>